<dbReference type="KEGG" id="mri:Mal4_04440"/>
<dbReference type="Proteomes" id="UP000320496">
    <property type="component" value="Chromosome"/>
</dbReference>
<name>A0A517Z109_9PLAN</name>
<dbReference type="EMBL" id="CP036275">
    <property type="protein sequence ID" value="QDU36161.1"/>
    <property type="molecule type" value="Genomic_DNA"/>
</dbReference>
<dbReference type="OrthoDB" id="287321at2"/>
<proteinExistence type="predicted"/>
<gene>
    <name evidence="1" type="ORF">Mal4_04440</name>
</gene>
<dbReference type="AlphaFoldDB" id="A0A517Z109"/>
<protein>
    <submittedName>
        <fullName evidence="1">Uncharacterized protein</fullName>
    </submittedName>
</protein>
<reference evidence="1 2" key="1">
    <citation type="submission" date="2019-02" db="EMBL/GenBank/DDBJ databases">
        <title>Deep-cultivation of Planctomycetes and their phenomic and genomic characterization uncovers novel biology.</title>
        <authorList>
            <person name="Wiegand S."/>
            <person name="Jogler M."/>
            <person name="Boedeker C."/>
            <person name="Pinto D."/>
            <person name="Vollmers J."/>
            <person name="Rivas-Marin E."/>
            <person name="Kohn T."/>
            <person name="Peeters S.H."/>
            <person name="Heuer A."/>
            <person name="Rast P."/>
            <person name="Oberbeckmann S."/>
            <person name="Bunk B."/>
            <person name="Jeske O."/>
            <person name="Meyerdierks A."/>
            <person name="Storesund J.E."/>
            <person name="Kallscheuer N."/>
            <person name="Luecker S."/>
            <person name="Lage O.M."/>
            <person name="Pohl T."/>
            <person name="Merkel B.J."/>
            <person name="Hornburger P."/>
            <person name="Mueller R.-W."/>
            <person name="Bruemmer F."/>
            <person name="Labrenz M."/>
            <person name="Spormann A.M."/>
            <person name="Op den Camp H."/>
            <person name="Overmann J."/>
            <person name="Amann R."/>
            <person name="Jetten M.S.M."/>
            <person name="Mascher T."/>
            <person name="Medema M.H."/>
            <person name="Devos D.P."/>
            <person name="Kaster A.-K."/>
            <person name="Ovreas L."/>
            <person name="Rohde M."/>
            <person name="Galperin M.Y."/>
            <person name="Jogler C."/>
        </authorList>
    </citation>
    <scope>NUCLEOTIDE SEQUENCE [LARGE SCALE GENOMIC DNA]</scope>
    <source>
        <strain evidence="1 2">Mal4</strain>
    </source>
</reference>
<evidence type="ECO:0000313" key="1">
    <source>
        <dbReference type="EMBL" id="QDU36161.1"/>
    </source>
</evidence>
<accession>A0A517Z109</accession>
<organism evidence="1 2">
    <name type="scientific">Maioricimonas rarisocia</name>
    <dbReference type="NCBI Taxonomy" id="2528026"/>
    <lineage>
        <taxon>Bacteria</taxon>
        <taxon>Pseudomonadati</taxon>
        <taxon>Planctomycetota</taxon>
        <taxon>Planctomycetia</taxon>
        <taxon>Planctomycetales</taxon>
        <taxon>Planctomycetaceae</taxon>
        <taxon>Maioricimonas</taxon>
    </lineage>
</organism>
<keyword evidence="2" id="KW-1185">Reference proteome</keyword>
<evidence type="ECO:0000313" key="2">
    <source>
        <dbReference type="Proteomes" id="UP000320496"/>
    </source>
</evidence>
<dbReference type="RefSeq" id="WP_145366855.1">
    <property type="nucleotide sequence ID" value="NZ_CP036275.1"/>
</dbReference>
<sequence>MNTHDSVIDRLMEPVGECLTPEVAQRLLALRADAETQSRVDELAARANSGTLSSEERAEYEQYVTFSQFVTLLQLKAKDLLDRSSGAA</sequence>